<dbReference type="Pfam" id="PF01584">
    <property type="entry name" value="CheW"/>
    <property type="match status" value="1"/>
</dbReference>
<dbReference type="Proteomes" id="UP000184465">
    <property type="component" value="Unassembled WGS sequence"/>
</dbReference>
<dbReference type="GO" id="GO:0007165">
    <property type="term" value="P:signal transduction"/>
    <property type="evidence" value="ECO:0007669"/>
    <property type="project" value="InterPro"/>
</dbReference>
<keyword evidence="3" id="KW-1185">Reference proteome</keyword>
<dbReference type="InterPro" id="IPR039315">
    <property type="entry name" value="CheW"/>
</dbReference>
<accession>A0A1M6MC67</accession>
<dbReference type="InterPro" id="IPR036061">
    <property type="entry name" value="CheW-like_dom_sf"/>
</dbReference>
<dbReference type="STRING" id="1121301.SAMN02745912_01160"/>
<dbReference type="Gene3D" id="2.40.50.180">
    <property type="entry name" value="CheA-289, Domain 4"/>
    <property type="match status" value="1"/>
</dbReference>
<evidence type="ECO:0000313" key="3">
    <source>
        <dbReference type="Proteomes" id="UP000184465"/>
    </source>
</evidence>
<protein>
    <submittedName>
        <fullName evidence="2">Purine-binding chemotaxis protein CheW</fullName>
    </submittedName>
</protein>
<dbReference type="PANTHER" id="PTHR22617">
    <property type="entry name" value="CHEMOTAXIS SENSOR HISTIDINE KINASE-RELATED"/>
    <property type="match status" value="1"/>
</dbReference>
<dbReference type="PROSITE" id="PS50851">
    <property type="entry name" value="CHEW"/>
    <property type="match status" value="1"/>
</dbReference>
<dbReference type="Gene3D" id="2.30.30.40">
    <property type="entry name" value="SH3 Domains"/>
    <property type="match status" value="1"/>
</dbReference>
<dbReference type="RefSeq" id="WP_207550768.1">
    <property type="nucleotide sequence ID" value="NZ_FRAG01000010.1"/>
</dbReference>
<dbReference type="EMBL" id="FRAG01000010">
    <property type="protein sequence ID" value="SHJ81108.1"/>
    <property type="molecule type" value="Genomic_DNA"/>
</dbReference>
<proteinExistence type="predicted"/>
<feature type="domain" description="CheW-like" evidence="1">
    <location>
        <begin position="3"/>
        <end position="143"/>
    </location>
</feature>
<evidence type="ECO:0000259" key="1">
    <source>
        <dbReference type="PROSITE" id="PS50851"/>
    </source>
</evidence>
<dbReference type="SMART" id="SM00260">
    <property type="entry name" value="CheW"/>
    <property type="match status" value="1"/>
</dbReference>
<dbReference type="GO" id="GO:0006935">
    <property type="term" value="P:chemotaxis"/>
    <property type="evidence" value="ECO:0007669"/>
    <property type="project" value="InterPro"/>
</dbReference>
<dbReference type="PANTHER" id="PTHR22617:SF23">
    <property type="entry name" value="CHEMOTAXIS PROTEIN CHEW"/>
    <property type="match status" value="1"/>
</dbReference>
<sequence length="150" mass="16864">MAEKQYVIFKLGNEEYGVDIMKVKEISEFKDSTKVPNAPYFVDGIINLRGEIIPIINLKKRFNISIGDIDSDTRIIVININDKNVGFVVDEASQVLRVNDEDIDAAPEIIAGVDRQYITGVGKVGEKIIILLDLERILTDEEKEKLGDLE</sequence>
<gene>
    <name evidence="2" type="ORF">SAMN02745912_01160</name>
</gene>
<dbReference type="GO" id="GO:0005829">
    <property type="term" value="C:cytosol"/>
    <property type="evidence" value="ECO:0007669"/>
    <property type="project" value="TreeGrafter"/>
</dbReference>
<name>A0A1M6MC67_PARC5</name>
<dbReference type="AlphaFoldDB" id="A0A1M6MC67"/>
<organism evidence="2 3">
    <name type="scientific">Paramaledivibacter caminithermalis (strain DSM 15212 / CIP 107654 / DViRD3)</name>
    <name type="common">Clostridium caminithermale</name>
    <dbReference type="NCBI Taxonomy" id="1121301"/>
    <lineage>
        <taxon>Bacteria</taxon>
        <taxon>Bacillati</taxon>
        <taxon>Bacillota</taxon>
        <taxon>Clostridia</taxon>
        <taxon>Peptostreptococcales</taxon>
        <taxon>Caminicellaceae</taxon>
        <taxon>Paramaledivibacter</taxon>
    </lineage>
</organism>
<evidence type="ECO:0000313" key="2">
    <source>
        <dbReference type="EMBL" id="SHJ81108.1"/>
    </source>
</evidence>
<dbReference type="SUPFAM" id="SSF50341">
    <property type="entry name" value="CheW-like"/>
    <property type="match status" value="1"/>
</dbReference>
<reference evidence="2 3" key="1">
    <citation type="submission" date="2016-11" db="EMBL/GenBank/DDBJ databases">
        <authorList>
            <person name="Jaros S."/>
            <person name="Januszkiewicz K."/>
            <person name="Wedrychowicz H."/>
        </authorList>
    </citation>
    <scope>NUCLEOTIDE SEQUENCE [LARGE SCALE GENOMIC DNA]</scope>
    <source>
        <strain evidence="2 3">DSM 15212</strain>
    </source>
</reference>
<dbReference type="InterPro" id="IPR002545">
    <property type="entry name" value="CheW-lke_dom"/>
</dbReference>
<dbReference type="CDD" id="cd00732">
    <property type="entry name" value="CheW"/>
    <property type="match status" value="1"/>
</dbReference>